<reference evidence="1" key="1">
    <citation type="submission" date="2014-11" db="EMBL/GenBank/DDBJ databases">
        <authorList>
            <person name="Amaro Gonzalez C."/>
        </authorList>
    </citation>
    <scope>NUCLEOTIDE SEQUENCE</scope>
</reference>
<reference evidence="1" key="2">
    <citation type="journal article" date="2015" name="Fish Shellfish Immunol.">
        <title>Early steps in the European eel (Anguilla anguilla)-Vibrio vulnificus interaction in the gills: Role of the RtxA13 toxin.</title>
        <authorList>
            <person name="Callol A."/>
            <person name="Pajuelo D."/>
            <person name="Ebbesson L."/>
            <person name="Teles M."/>
            <person name="MacKenzie S."/>
            <person name="Amaro C."/>
        </authorList>
    </citation>
    <scope>NUCLEOTIDE SEQUENCE</scope>
</reference>
<name>A0A0E9VLX5_ANGAN</name>
<evidence type="ECO:0000313" key="1">
    <source>
        <dbReference type="EMBL" id="JAH79026.1"/>
    </source>
</evidence>
<accession>A0A0E9VLX5</accession>
<protein>
    <submittedName>
        <fullName evidence="1">Uncharacterized protein</fullName>
    </submittedName>
</protein>
<organism evidence="1">
    <name type="scientific">Anguilla anguilla</name>
    <name type="common">European freshwater eel</name>
    <name type="synonym">Muraena anguilla</name>
    <dbReference type="NCBI Taxonomy" id="7936"/>
    <lineage>
        <taxon>Eukaryota</taxon>
        <taxon>Metazoa</taxon>
        <taxon>Chordata</taxon>
        <taxon>Craniata</taxon>
        <taxon>Vertebrata</taxon>
        <taxon>Euteleostomi</taxon>
        <taxon>Actinopterygii</taxon>
        <taxon>Neopterygii</taxon>
        <taxon>Teleostei</taxon>
        <taxon>Anguilliformes</taxon>
        <taxon>Anguillidae</taxon>
        <taxon>Anguilla</taxon>
    </lineage>
</organism>
<dbReference type="EMBL" id="GBXM01029551">
    <property type="protein sequence ID" value="JAH79026.1"/>
    <property type="molecule type" value="Transcribed_RNA"/>
</dbReference>
<sequence length="19" mass="2230">MTEELSPVSPREIKRRVCV</sequence>
<dbReference type="AlphaFoldDB" id="A0A0E9VLX5"/>
<proteinExistence type="predicted"/>